<dbReference type="RefSeq" id="WP_167927003.1">
    <property type="nucleotide sequence ID" value="NZ_JAATVY010000016.1"/>
</dbReference>
<reference evidence="1 2" key="1">
    <citation type="submission" date="2020-03" db="EMBL/GenBank/DDBJ databases">
        <title>WGS of the type strain of Planosporangium spp.</title>
        <authorList>
            <person name="Thawai C."/>
        </authorList>
    </citation>
    <scope>NUCLEOTIDE SEQUENCE [LARGE SCALE GENOMIC DNA]</scope>
    <source>
        <strain evidence="1 2">TBRC 5610</strain>
    </source>
</reference>
<evidence type="ECO:0000313" key="1">
    <source>
        <dbReference type="EMBL" id="NJC72088.1"/>
    </source>
</evidence>
<comment type="caution">
    <text evidence="1">The sequence shown here is derived from an EMBL/GenBank/DDBJ whole genome shotgun (WGS) entry which is preliminary data.</text>
</comment>
<evidence type="ECO:0000313" key="2">
    <source>
        <dbReference type="Proteomes" id="UP000722989"/>
    </source>
</evidence>
<sequence length="130" mass="14080">MADRSHHDTVPVTPAEAAERRAVDWALTTSLAGAPVDEAATVRLREHLPVAPAEPVTAETTDAMLVTTSLRLPLGTLRRLQAYAEKRGTKPGTLMREWVEQMLAAAENDHPISLQDAMRALAQLPPQQAA</sequence>
<gene>
    <name evidence="1" type="ORF">HC031_20550</name>
</gene>
<accession>A0ABX0Y177</accession>
<proteinExistence type="predicted"/>
<dbReference type="Proteomes" id="UP000722989">
    <property type="component" value="Unassembled WGS sequence"/>
</dbReference>
<name>A0ABX0Y177_9ACTN</name>
<evidence type="ECO:0008006" key="3">
    <source>
        <dbReference type="Google" id="ProtNLM"/>
    </source>
</evidence>
<dbReference type="EMBL" id="JAATVY010000016">
    <property type="protein sequence ID" value="NJC72088.1"/>
    <property type="molecule type" value="Genomic_DNA"/>
</dbReference>
<keyword evidence="2" id="KW-1185">Reference proteome</keyword>
<organism evidence="1 2">
    <name type="scientific">Planosporangium thailandense</name>
    <dbReference type="NCBI Taxonomy" id="765197"/>
    <lineage>
        <taxon>Bacteria</taxon>
        <taxon>Bacillati</taxon>
        <taxon>Actinomycetota</taxon>
        <taxon>Actinomycetes</taxon>
        <taxon>Micromonosporales</taxon>
        <taxon>Micromonosporaceae</taxon>
        <taxon>Planosporangium</taxon>
    </lineage>
</organism>
<protein>
    <recommendedName>
        <fullName evidence="3">Ribbon-helix-helix protein CopG domain-containing protein</fullName>
    </recommendedName>
</protein>